<dbReference type="GO" id="GO:0070095">
    <property type="term" value="F:fructose-6-phosphate binding"/>
    <property type="evidence" value="ECO:0007669"/>
    <property type="project" value="TreeGrafter"/>
</dbReference>
<keyword evidence="3" id="KW-0963">Cytoplasm</keyword>
<dbReference type="GO" id="GO:0005524">
    <property type="term" value="F:ATP binding"/>
    <property type="evidence" value="ECO:0007669"/>
    <property type="project" value="TreeGrafter"/>
</dbReference>
<dbReference type="UniPathway" id="UPA00109">
    <property type="reaction ID" value="UER00182"/>
</dbReference>
<dbReference type="GO" id="GO:0046872">
    <property type="term" value="F:metal ion binding"/>
    <property type="evidence" value="ECO:0007669"/>
    <property type="project" value="UniProtKB-KW"/>
</dbReference>
<dbReference type="GO" id="GO:0003872">
    <property type="term" value="F:6-phosphofructokinase activity"/>
    <property type="evidence" value="ECO:0007669"/>
    <property type="project" value="UniProtKB-EC"/>
</dbReference>
<reference evidence="11 12" key="1">
    <citation type="submission" date="2019-01" db="EMBL/GenBank/DDBJ databases">
        <title>Draft Genome and Complete Hox-Cluster Characterization of the Sterlet Sturgeon (Acipenser ruthenus).</title>
        <authorList>
            <person name="Wei Q."/>
        </authorList>
    </citation>
    <scope>NUCLEOTIDE SEQUENCE [LARGE SCALE GENOMIC DNA]</scope>
    <source>
        <strain evidence="11">WHYD16114868_AA</strain>
        <tissue evidence="11">Blood</tissue>
    </source>
</reference>
<comment type="pathway">
    <text evidence="2">Carbohydrate degradation; glycolysis; D-glyceraldehyde 3-phosphate and glycerone phosphate from D-glucose: step 3/4.</text>
</comment>
<evidence type="ECO:0000256" key="4">
    <source>
        <dbReference type="ARBA" id="ARBA00022679"/>
    </source>
</evidence>
<organism evidence="11 12">
    <name type="scientific">Acipenser ruthenus</name>
    <name type="common">Sterlet sturgeon</name>
    <dbReference type="NCBI Taxonomy" id="7906"/>
    <lineage>
        <taxon>Eukaryota</taxon>
        <taxon>Metazoa</taxon>
        <taxon>Chordata</taxon>
        <taxon>Craniata</taxon>
        <taxon>Vertebrata</taxon>
        <taxon>Euteleostomi</taxon>
        <taxon>Actinopterygii</taxon>
        <taxon>Chondrostei</taxon>
        <taxon>Acipenseriformes</taxon>
        <taxon>Acipenseridae</taxon>
        <taxon>Acipenser</taxon>
    </lineage>
</organism>
<dbReference type="GO" id="GO:0042802">
    <property type="term" value="F:identical protein binding"/>
    <property type="evidence" value="ECO:0007669"/>
    <property type="project" value="TreeGrafter"/>
</dbReference>
<protein>
    <submittedName>
        <fullName evidence="11">ATP-dependent 6-phosphofructokinase, muscle type</fullName>
    </submittedName>
</protein>
<evidence type="ECO:0000256" key="3">
    <source>
        <dbReference type="ARBA" id="ARBA00022490"/>
    </source>
</evidence>
<gene>
    <name evidence="11" type="ORF">EOD39_19145</name>
</gene>
<comment type="cofactor">
    <cofactor evidence="1">
        <name>Mg(2+)</name>
        <dbReference type="ChEBI" id="CHEBI:18420"/>
    </cofactor>
</comment>
<dbReference type="GO" id="GO:0005945">
    <property type="term" value="C:6-phosphofructokinase complex"/>
    <property type="evidence" value="ECO:0007669"/>
    <property type="project" value="TreeGrafter"/>
</dbReference>
<evidence type="ECO:0000256" key="7">
    <source>
        <dbReference type="ARBA" id="ARBA00022842"/>
    </source>
</evidence>
<evidence type="ECO:0000256" key="9">
    <source>
        <dbReference type="ARBA" id="ARBA00048070"/>
    </source>
</evidence>
<dbReference type="GO" id="GO:0061621">
    <property type="term" value="P:canonical glycolysis"/>
    <property type="evidence" value="ECO:0007669"/>
    <property type="project" value="TreeGrafter"/>
</dbReference>
<comment type="caution">
    <text evidence="11">The sequence shown here is derived from an EMBL/GenBank/DDBJ whole genome shotgun (WGS) entry which is preliminary data.</text>
</comment>
<evidence type="ECO:0000256" key="5">
    <source>
        <dbReference type="ARBA" id="ARBA00022723"/>
    </source>
</evidence>
<keyword evidence="6 11" id="KW-0418">Kinase</keyword>
<dbReference type="Pfam" id="PF00365">
    <property type="entry name" value="PFK"/>
    <property type="match status" value="1"/>
</dbReference>
<dbReference type="PRINTS" id="PR00476">
    <property type="entry name" value="PHFRCTKINASE"/>
</dbReference>
<dbReference type="SUPFAM" id="SSF53784">
    <property type="entry name" value="Phosphofructokinase"/>
    <property type="match status" value="1"/>
</dbReference>
<dbReference type="InterPro" id="IPR035966">
    <property type="entry name" value="PKF_sf"/>
</dbReference>
<dbReference type="InterPro" id="IPR000023">
    <property type="entry name" value="Phosphofructokinase_dom"/>
</dbReference>
<keyword evidence="7" id="KW-0460">Magnesium</keyword>
<dbReference type="PROSITE" id="PS00433">
    <property type="entry name" value="PHOSPHOFRUCTOKINASE"/>
    <property type="match status" value="1"/>
</dbReference>
<keyword evidence="12" id="KW-1185">Reference proteome</keyword>
<dbReference type="Proteomes" id="UP000289886">
    <property type="component" value="Unassembled WGS sequence"/>
</dbReference>
<keyword evidence="8" id="KW-0324">Glycolysis</keyword>
<evidence type="ECO:0000256" key="1">
    <source>
        <dbReference type="ARBA" id="ARBA00001946"/>
    </source>
</evidence>
<dbReference type="GO" id="GO:0016020">
    <property type="term" value="C:membrane"/>
    <property type="evidence" value="ECO:0007669"/>
    <property type="project" value="TreeGrafter"/>
</dbReference>
<evidence type="ECO:0000256" key="6">
    <source>
        <dbReference type="ARBA" id="ARBA00022777"/>
    </source>
</evidence>
<keyword evidence="4" id="KW-0808">Transferase</keyword>
<evidence type="ECO:0000313" key="11">
    <source>
        <dbReference type="EMBL" id="RXM93374.1"/>
    </source>
</evidence>
<evidence type="ECO:0000256" key="8">
    <source>
        <dbReference type="ARBA" id="ARBA00023152"/>
    </source>
</evidence>
<dbReference type="GO" id="GO:0006002">
    <property type="term" value="P:fructose 6-phosphate metabolic process"/>
    <property type="evidence" value="ECO:0007669"/>
    <property type="project" value="InterPro"/>
</dbReference>
<sequence>MGGYCGYLATMAGLASGADAAYIFEDPFSIHDLEVNVEHLIEKMKTTVKRGLILRNEKCNLNYTTDFLFNLYSEEGRGTFDCRKNVLGHMQQGGTPTPFDRNFGTKLGAKAPVSELKEQTDFEHRIPKQEWWLTLRPILKILAKYKIDFHYTEKAHLEHILRKRLSAEKKV</sequence>
<accession>A0A444UYZ5</accession>
<dbReference type="InterPro" id="IPR022953">
    <property type="entry name" value="ATP_PFK"/>
</dbReference>
<dbReference type="GO" id="GO:0048029">
    <property type="term" value="F:monosaccharide binding"/>
    <property type="evidence" value="ECO:0007669"/>
    <property type="project" value="TreeGrafter"/>
</dbReference>
<feature type="domain" description="Phosphofructokinase" evidence="10">
    <location>
        <begin position="1"/>
        <end position="111"/>
    </location>
</feature>
<dbReference type="Gene3D" id="3.40.50.460">
    <property type="entry name" value="Phosphofructokinase domain"/>
    <property type="match status" value="1"/>
</dbReference>
<dbReference type="PANTHER" id="PTHR13697:SF59">
    <property type="entry name" value="ATP-DEPENDENT 6-PHOSPHOFRUCTOKINASE, MUSCLE TYPE"/>
    <property type="match status" value="1"/>
</dbReference>
<dbReference type="EMBL" id="SCEB01004711">
    <property type="protein sequence ID" value="RXM93374.1"/>
    <property type="molecule type" value="Genomic_DNA"/>
</dbReference>
<dbReference type="PANTHER" id="PTHR13697">
    <property type="entry name" value="PHOSPHOFRUCTOKINASE"/>
    <property type="match status" value="1"/>
</dbReference>
<dbReference type="GO" id="GO:0030388">
    <property type="term" value="P:fructose 1,6-bisphosphate metabolic process"/>
    <property type="evidence" value="ECO:0007669"/>
    <property type="project" value="TreeGrafter"/>
</dbReference>
<keyword evidence="5" id="KW-0479">Metal-binding</keyword>
<name>A0A444UYZ5_ACIRT</name>
<evidence type="ECO:0000256" key="2">
    <source>
        <dbReference type="ARBA" id="ARBA00004679"/>
    </source>
</evidence>
<dbReference type="InterPro" id="IPR015912">
    <property type="entry name" value="Phosphofructokinase_CS"/>
</dbReference>
<evidence type="ECO:0000259" key="10">
    <source>
        <dbReference type="Pfam" id="PF00365"/>
    </source>
</evidence>
<dbReference type="GO" id="GO:0016208">
    <property type="term" value="F:AMP binding"/>
    <property type="evidence" value="ECO:0007669"/>
    <property type="project" value="TreeGrafter"/>
</dbReference>
<proteinExistence type="predicted"/>
<evidence type="ECO:0000313" key="12">
    <source>
        <dbReference type="Proteomes" id="UP000289886"/>
    </source>
</evidence>
<comment type="catalytic activity">
    <reaction evidence="9">
        <text>beta-D-fructose 6-phosphate + ATP = beta-D-fructose 1,6-bisphosphate + ADP + H(+)</text>
        <dbReference type="Rhea" id="RHEA:16109"/>
        <dbReference type="ChEBI" id="CHEBI:15378"/>
        <dbReference type="ChEBI" id="CHEBI:30616"/>
        <dbReference type="ChEBI" id="CHEBI:32966"/>
        <dbReference type="ChEBI" id="CHEBI:57634"/>
        <dbReference type="ChEBI" id="CHEBI:456216"/>
        <dbReference type="EC" id="2.7.1.11"/>
    </reaction>
</comment>
<dbReference type="AlphaFoldDB" id="A0A444UYZ5"/>